<name>A0A3N0Z1N4_ANAGA</name>
<keyword evidence="2" id="KW-1185">Reference proteome</keyword>
<proteinExistence type="predicted"/>
<sequence length="98" mass="10984">MLIVRSSRELPLCICSEEQNSGVGVSVAVLGSTTWCTEGLDSFFRIEDNRNRITVKPLLWRDAEYRPGQTGSEWTLREGSLISEHKAFRGPGDREMGP</sequence>
<gene>
    <name evidence="1" type="ORF">DPX16_6141</name>
</gene>
<comment type="caution">
    <text evidence="1">The sequence shown here is derived from an EMBL/GenBank/DDBJ whole genome shotgun (WGS) entry which is preliminary data.</text>
</comment>
<organism evidence="1 2">
    <name type="scientific">Anabarilius grahami</name>
    <name type="common">Kanglang fish</name>
    <name type="synonym">Barilius grahami</name>
    <dbReference type="NCBI Taxonomy" id="495550"/>
    <lineage>
        <taxon>Eukaryota</taxon>
        <taxon>Metazoa</taxon>
        <taxon>Chordata</taxon>
        <taxon>Craniata</taxon>
        <taxon>Vertebrata</taxon>
        <taxon>Euteleostomi</taxon>
        <taxon>Actinopterygii</taxon>
        <taxon>Neopterygii</taxon>
        <taxon>Teleostei</taxon>
        <taxon>Ostariophysi</taxon>
        <taxon>Cypriniformes</taxon>
        <taxon>Xenocyprididae</taxon>
        <taxon>Xenocypridinae</taxon>
        <taxon>Xenocypridinae incertae sedis</taxon>
        <taxon>Anabarilius</taxon>
    </lineage>
</organism>
<dbReference type="Proteomes" id="UP000281406">
    <property type="component" value="Unassembled WGS sequence"/>
</dbReference>
<accession>A0A3N0Z1N4</accession>
<dbReference type="AlphaFoldDB" id="A0A3N0Z1N4"/>
<dbReference type="EMBL" id="RJVU01015592">
    <property type="protein sequence ID" value="ROL52457.1"/>
    <property type="molecule type" value="Genomic_DNA"/>
</dbReference>
<evidence type="ECO:0000313" key="1">
    <source>
        <dbReference type="EMBL" id="ROL52457.1"/>
    </source>
</evidence>
<protein>
    <submittedName>
        <fullName evidence="1">Uncharacterized protein</fullName>
    </submittedName>
</protein>
<reference evidence="1 2" key="1">
    <citation type="submission" date="2018-10" db="EMBL/GenBank/DDBJ databases">
        <title>Genome assembly for a Yunnan-Guizhou Plateau 3E fish, Anabarilius grahami (Regan), and its evolutionary and genetic applications.</title>
        <authorList>
            <person name="Jiang W."/>
        </authorList>
    </citation>
    <scope>NUCLEOTIDE SEQUENCE [LARGE SCALE GENOMIC DNA]</scope>
    <source>
        <strain evidence="1">AG-KIZ</strain>
        <tissue evidence="1">Muscle</tissue>
    </source>
</reference>
<evidence type="ECO:0000313" key="2">
    <source>
        <dbReference type="Proteomes" id="UP000281406"/>
    </source>
</evidence>